<keyword evidence="1 5" id="KW-0285">Flavoprotein</keyword>
<dbReference type="Proteomes" id="UP000535182">
    <property type="component" value="Unassembled WGS sequence"/>
</dbReference>
<keyword evidence="4 5" id="KW-0503">Monooxygenase</keyword>
<keyword evidence="5" id="KW-0521">NADP</keyword>
<feature type="binding site" evidence="5">
    <location>
        <position position="302"/>
    </location>
    <ligand>
        <name>FAD</name>
        <dbReference type="ChEBI" id="CHEBI:57692"/>
    </ligand>
</feature>
<feature type="binding site" evidence="5">
    <location>
        <position position="49"/>
    </location>
    <ligand>
        <name>FAD</name>
        <dbReference type="ChEBI" id="CHEBI:57692"/>
    </ligand>
</feature>
<dbReference type="EMBL" id="JACHEB010000001">
    <property type="protein sequence ID" value="MBB5326969.1"/>
    <property type="molecule type" value="Genomic_DNA"/>
</dbReference>
<evidence type="ECO:0000313" key="8">
    <source>
        <dbReference type="Proteomes" id="UP000535182"/>
    </source>
</evidence>
<dbReference type="GO" id="GO:0046677">
    <property type="term" value="P:response to antibiotic"/>
    <property type="evidence" value="ECO:0007669"/>
    <property type="project" value="InterPro"/>
</dbReference>
<keyword evidence="8" id="KW-1185">Reference proteome</keyword>
<keyword evidence="3 5" id="KW-0560">Oxidoreductase</keyword>
<dbReference type="PRINTS" id="PR00420">
    <property type="entry name" value="RNGMNOXGNASE"/>
</dbReference>
<comment type="domain">
    <text evidence="5">Consists of an N-terminal FAD-binding domain with a Rossman fold and a C-terminal substrate-binding domain.</text>
</comment>
<dbReference type="Pfam" id="PF01494">
    <property type="entry name" value="FAD_binding_3"/>
    <property type="match status" value="1"/>
</dbReference>
<reference evidence="7 8" key="1">
    <citation type="submission" date="2020-08" db="EMBL/GenBank/DDBJ databases">
        <title>Genomic Encyclopedia of Type Strains, Phase IV (KMG-V): Genome sequencing to study the core and pangenomes of soil and plant-associated prokaryotes.</title>
        <authorList>
            <person name="Whitman W."/>
        </authorList>
    </citation>
    <scope>NUCLEOTIDE SEQUENCE [LARGE SCALE GENOMIC DNA]</scope>
    <source>
        <strain evidence="7 8">X5P2</strain>
    </source>
</reference>
<keyword evidence="2 5" id="KW-0274">FAD</keyword>
<evidence type="ECO:0000256" key="4">
    <source>
        <dbReference type="ARBA" id="ARBA00023033"/>
    </source>
</evidence>
<protein>
    <recommendedName>
        <fullName evidence="5">Flavin-dependent monooxygenase</fullName>
    </recommendedName>
    <alternativeName>
        <fullName evidence="5">TetX monooxygenase</fullName>
        <shortName evidence="5">TetX</shortName>
        <ecNumber evidence="5">1.14.13.-</ecNumber>
    </alternativeName>
</protein>
<keyword evidence="5" id="KW-0963">Cytoplasm</keyword>
<organism evidence="7 8">
    <name type="scientific">Tunturiibacter gelidiferens</name>
    <dbReference type="NCBI Taxonomy" id="3069689"/>
    <lineage>
        <taxon>Bacteria</taxon>
        <taxon>Pseudomonadati</taxon>
        <taxon>Acidobacteriota</taxon>
        <taxon>Terriglobia</taxon>
        <taxon>Terriglobales</taxon>
        <taxon>Acidobacteriaceae</taxon>
        <taxon>Tunturiibacter</taxon>
    </lineage>
</organism>
<comment type="caution">
    <text evidence="7">The sequence shown here is derived from an EMBL/GenBank/DDBJ whole genome shotgun (WGS) entry which is preliminary data.</text>
</comment>
<keyword evidence="5" id="KW-0547">Nucleotide-binding</keyword>
<dbReference type="AlphaFoldDB" id="A0A9X0QAV5"/>
<proteinExistence type="inferred from homology"/>
<feature type="binding site" evidence="5">
    <location>
        <position position="105"/>
    </location>
    <ligand>
        <name>FAD</name>
        <dbReference type="ChEBI" id="CHEBI:57692"/>
    </ligand>
</feature>
<name>A0A9X0QAV5_9BACT</name>
<dbReference type="Gene3D" id="3.50.50.60">
    <property type="entry name" value="FAD/NAD(P)-binding domain"/>
    <property type="match status" value="1"/>
</dbReference>
<dbReference type="HAMAP" id="MF_00845">
    <property type="entry name" value="TetX_monooxygenase"/>
    <property type="match status" value="1"/>
</dbReference>
<dbReference type="PANTHER" id="PTHR46972:SF1">
    <property type="entry name" value="FAD DEPENDENT OXIDOREDUCTASE DOMAIN-CONTAINING PROTEIN"/>
    <property type="match status" value="1"/>
</dbReference>
<evidence type="ECO:0000313" key="7">
    <source>
        <dbReference type="EMBL" id="MBB5326969.1"/>
    </source>
</evidence>
<comment type="function">
    <text evidence="5">An FAD-requiring monooxygenase active on some tetracycline antibiotic derivatives, which leads to their inactivation. Hydroxylates carbon 11a of tetracycline and some analogs.</text>
</comment>
<dbReference type="RefSeq" id="WP_183973268.1">
    <property type="nucleotide sequence ID" value="NZ_JACHEB010000001.1"/>
</dbReference>
<accession>A0A9X0QAV5</accession>
<dbReference type="GO" id="GO:0071949">
    <property type="term" value="F:FAD binding"/>
    <property type="evidence" value="ECO:0007669"/>
    <property type="project" value="InterPro"/>
</dbReference>
<feature type="domain" description="FAD-binding" evidence="6">
    <location>
        <begin position="5"/>
        <end position="331"/>
    </location>
</feature>
<dbReference type="SUPFAM" id="SSF51905">
    <property type="entry name" value="FAD/NAD(P)-binding domain"/>
    <property type="match status" value="1"/>
</dbReference>
<feature type="binding site" evidence="5">
    <location>
        <position position="42"/>
    </location>
    <ligand>
        <name>NADPH</name>
        <dbReference type="ChEBI" id="CHEBI:57783"/>
    </ligand>
</feature>
<dbReference type="GO" id="GO:0005737">
    <property type="term" value="C:cytoplasm"/>
    <property type="evidence" value="ECO:0007669"/>
    <property type="project" value="UniProtKB-SubCell"/>
</dbReference>
<dbReference type="GO" id="GO:0004497">
    <property type="term" value="F:monooxygenase activity"/>
    <property type="evidence" value="ECO:0007669"/>
    <property type="project" value="UniProtKB-UniRule"/>
</dbReference>
<comment type="catalytic activity">
    <reaction evidence="5">
        <text>a tetracycline + NADPH + O2 + H(+) = an 11a-hydroxytetracycline + NADP(+) + H2O</text>
        <dbReference type="Rhea" id="RHEA:61444"/>
        <dbReference type="ChEBI" id="CHEBI:15377"/>
        <dbReference type="ChEBI" id="CHEBI:15378"/>
        <dbReference type="ChEBI" id="CHEBI:15379"/>
        <dbReference type="ChEBI" id="CHEBI:57783"/>
        <dbReference type="ChEBI" id="CHEBI:58349"/>
        <dbReference type="ChEBI" id="CHEBI:144644"/>
        <dbReference type="ChEBI" id="CHEBI:144645"/>
    </reaction>
</comment>
<comment type="subcellular location">
    <subcellularLocation>
        <location evidence="5">Cytoplasm</location>
    </subcellularLocation>
</comment>
<comment type="similarity">
    <text evidence="5">Belongs to the aromatic-ring hydroxylase family. TetX subfamily.</text>
</comment>
<evidence type="ECO:0000256" key="5">
    <source>
        <dbReference type="HAMAP-Rule" id="MF_00845"/>
    </source>
</evidence>
<evidence type="ECO:0000256" key="3">
    <source>
        <dbReference type="ARBA" id="ARBA00023002"/>
    </source>
</evidence>
<dbReference type="InterPro" id="IPR043683">
    <property type="entry name" value="TetX_monooxygenase"/>
</dbReference>
<dbReference type="InterPro" id="IPR036188">
    <property type="entry name" value="FAD/NAD-bd_sf"/>
</dbReference>
<comment type="cofactor">
    <cofactor evidence="5">
        <name>FAD</name>
        <dbReference type="ChEBI" id="CHEBI:57692"/>
    </cofactor>
</comment>
<dbReference type="PANTHER" id="PTHR46972">
    <property type="entry name" value="MONOOXYGENASE ASQM-RELATED"/>
    <property type="match status" value="1"/>
</dbReference>
<evidence type="ECO:0000256" key="2">
    <source>
        <dbReference type="ARBA" id="ARBA00022827"/>
    </source>
</evidence>
<evidence type="ECO:0000256" key="1">
    <source>
        <dbReference type="ARBA" id="ARBA00022630"/>
    </source>
</evidence>
<dbReference type="InterPro" id="IPR002938">
    <property type="entry name" value="FAD-bd"/>
</dbReference>
<comment type="subunit">
    <text evidence="5">Monomer.</text>
</comment>
<evidence type="ECO:0000259" key="6">
    <source>
        <dbReference type="Pfam" id="PF01494"/>
    </source>
</evidence>
<sequence>MNKNLQIAIVGAGPGGLTLARILHLHGIRATVFEREPFSIARPQGGSLDMHADTGQFAIQAAGLTAEFKRIARYEDQEARIYDKHGKLRFLDVDTSAKDRPEVDRGHLRQMLLDSLPAEVVQWNHELSTATQNDDGTFELAFRNGNRRSFDLVGGADGAWSRIRPLVSTARPIYSGVMFVEFGIADADTRHPKLAQLVGRGMMFAIGDSKTLIGHRDANAHLGIYTAMRVPEDWVQTSGLDWSSTEATKASLAAHFTGWSEELLQHIHQSGTHGEKIAPRPIYALPVGHRWEHRSGVTLIGDAAHLMSPFGGDGANLAMRDAADLALALIKENDWNTAVEIAEVAMWTRAEPAAAGAWDAIQDTFSEDGLAHTLQVMEEHSGVQRLSS</sequence>
<dbReference type="EC" id="1.14.13.-" evidence="5"/>
<gene>
    <name evidence="7" type="ORF">HDF14_000563</name>
</gene>